<dbReference type="PROSITE" id="PS50109">
    <property type="entry name" value="HIS_KIN"/>
    <property type="match status" value="1"/>
</dbReference>
<dbReference type="PRINTS" id="PR00344">
    <property type="entry name" value="BCTRLSENSOR"/>
</dbReference>
<dbReference type="SMART" id="SM00387">
    <property type="entry name" value="HATPase_c"/>
    <property type="match status" value="1"/>
</dbReference>
<accession>A0A2W6NI54</accession>
<dbReference type="PANTHER" id="PTHR43547:SF2">
    <property type="entry name" value="HYBRID SIGNAL TRANSDUCTION HISTIDINE KINASE C"/>
    <property type="match status" value="1"/>
</dbReference>
<feature type="domain" description="Histidine kinase" evidence="9">
    <location>
        <begin position="607"/>
        <end position="823"/>
    </location>
</feature>
<evidence type="ECO:0000256" key="4">
    <source>
        <dbReference type="ARBA" id="ARBA00022679"/>
    </source>
</evidence>
<dbReference type="Gene3D" id="3.30.565.10">
    <property type="entry name" value="Histidine kinase-like ATPase, C-terminal domain"/>
    <property type="match status" value="2"/>
</dbReference>
<dbReference type="GO" id="GO:0000155">
    <property type="term" value="F:phosphorelay sensor kinase activity"/>
    <property type="evidence" value="ECO:0007669"/>
    <property type="project" value="TreeGrafter"/>
</dbReference>
<keyword evidence="6" id="KW-0418">Kinase</keyword>
<keyword evidence="7" id="KW-0067">ATP-binding</keyword>
<keyword evidence="5" id="KW-0547">Nucleotide-binding</keyword>
<evidence type="ECO:0000259" key="9">
    <source>
        <dbReference type="PROSITE" id="PS50109"/>
    </source>
</evidence>
<dbReference type="AlphaFoldDB" id="A0A2W6NI54"/>
<dbReference type="InterPro" id="IPR003594">
    <property type="entry name" value="HATPase_dom"/>
</dbReference>
<dbReference type="Proteomes" id="UP000249204">
    <property type="component" value="Unassembled WGS sequence"/>
</dbReference>
<dbReference type="Pfam" id="PF02518">
    <property type="entry name" value="HATPase_c"/>
    <property type="match status" value="1"/>
</dbReference>
<sequence>MGQSNIDSYIENEDSFKTEEYGISVAARIIYQLGEQLISDEFVALAELIKNSYDADCTSVRINIDTKVNTNNGQGRIVIEDNGNGMTKSLLTNNFLRIATSFKTVHKYSPFFRRRTLGEKGLGRLSIQRLGNYLSLTTTPRIDRIGEIVDEGDEAFAKEYNEYHLSINWNDFKESDGDVENVKAKFSYVSNQEPRYGTRLVIEGIRNLDFWYLNRKLETRINSEIFGMVNPFEQKNKQKFQINLIIDDVAFTNKKINESLLDIMSEIRAEFSLNKWNLEIRVLFKKRYLDRLLNDLLNRMRGKGYKESEIIKPYEDFEQVININLMEEFAEDFPYLKDIKLQKKYHTNSNFEEFAHPGNLEGKLFVSDQTSEVYNASLLLLQENKSAFRTLKELKAIWQSAVGVYLFRNDFRIFPYGPKVDWLGVTSRSQRLKANALKEHTISGYVQLDSITSENLEEQTNRNGLIEDEYGKNFFIITSSVIAEIITRLDINLRATFNISDIENNEIIQSNDKNVIFKRVLSGAEQKQVLLNEVKQYTHELSSVASSIVPSDVTMKLKRIEEKITKIEEFESKDKDERKQEEFNFHKKIVDLKALVGLAGQGMIVEAMTHELHRIESNIRFYAKTSKELLKEGSFNSLKEAIEYQDNIIQEVVFLQQQLEHLEPTYKKNSILLQEINITQFIRDLYTGNAPMAQKAKKINAKVYVSGESMLLTANKGLLITIFDNLFINSLFWVELNSEAREIYFSINNTEKRITIYDSGPGIHPTIINTLFQPYESMKQDGRGLGLYIVKELLNSINGSIQLNKEDKNKKGNFFKFIINFNS</sequence>
<evidence type="ECO:0000256" key="8">
    <source>
        <dbReference type="ARBA" id="ARBA00023012"/>
    </source>
</evidence>
<evidence type="ECO:0000256" key="6">
    <source>
        <dbReference type="ARBA" id="ARBA00022777"/>
    </source>
</evidence>
<dbReference type="RefSeq" id="WP_111270307.1">
    <property type="nucleotide sequence ID" value="NZ_QKWW01000028.1"/>
</dbReference>
<evidence type="ECO:0000313" key="11">
    <source>
        <dbReference type="Proteomes" id="UP000249204"/>
    </source>
</evidence>
<evidence type="ECO:0000256" key="2">
    <source>
        <dbReference type="ARBA" id="ARBA00012438"/>
    </source>
</evidence>
<dbReference type="InterPro" id="IPR004358">
    <property type="entry name" value="Sig_transdc_His_kin-like_C"/>
</dbReference>
<evidence type="ECO:0000256" key="3">
    <source>
        <dbReference type="ARBA" id="ARBA00022553"/>
    </source>
</evidence>
<dbReference type="EC" id="2.7.13.3" evidence="2"/>
<dbReference type="Pfam" id="PF13589">
    <property type="entry name" value="HATPase_c_3"/>
    <property type="match status" value="1"/>
</dbReference>
<keyword evidence="3" id="KW-0597">Phosphoprotein</keyword>
<dbReference type="PANTHER" id="PTHR43547">
    <property type="entry name" value="TWO-COMPONENT HISTIDINE KINASE"/>
    <property type="match status" value="1"/>
</dbReference>
<name>A0A2W6NI54_9BACL</name>
<dbReference type="InterPro" id="IPR036890">
    <property type="entry name" value="HATPase_C_sf"/>
</dbReference>
<comment type="caution">
    <text evidence="10">The sequence shown here is derived from an EMBL/GenBank/DDBJ whole genome shotgun (WGS) entry which is preliminary data.</text>
</comment>
<protein>
    <recommendedName>
        <fullName evidence="2">histidine kinase</fullName>
        <ecNumber evidence="2">2.7.13.3</ecNumber>
    </recommendedName>
</protein>
<proteinExistence type="predicted"/>
<comment type="catalytic activity">
    <reaction evidence="1">
        <text>ATP + protein L-histidine = ADP + protein N-phospho-L-histidine.</text>
        <dbReference type="EC" id="2.7.13.3"/>
    </reaction>
</comment>
<organism evidence="10 11">
    <name type="scientific">Paenibacillus silvae</name>
    <dbReference type="NCBI Taxonomy" id="1325358"/>
    <lineage>
        <taxon>Bacteria</taxon>
        <taxon>Bacillati</taxon>
        <taxon>Bacillota</taxon>
        <taxon>Bacilli</taxon>
        <taxon>Bacillales</taxon>
        <taxon>Paenibacillaceae</taxon>
        <taxon>Paenibacillus</taxon>
    </lineage>
</organism>
<keyword evidence="4" id="KW-0808">Transferase</keyword>
<keyword evidence="8" id="KW-0902">Two-component regulatory system</keyword>
<reference evidence="10 11" key="1">
    <citation type="submission" date="2018-06" db="EMBL/GenBank/DDBJ databases">
        <title>Isolation of heavy metals resistant Paenibacillus silvae NC2 from Gold-Copper mine in ZiJin, China.</title>
        <authorList>
            <person name="Xu J."/>
            <person name="Mazhar H.S."/>
            <person name="Rensing C."/>
        </authorList>
    </citation>
    <scope>NUCLEOTIDE SEQUENCE [LARGE SCALE GENOMIC DNA]</scope>
    <source>
        <strain evidence="10 11">NC2</strain>
    </source>
</reference>
<evidence type="ECO:0000256" key="7">
    <source>
        <dbReference type="ARBA" id="ARBA00022840"/>
    </source>
</evidence>
<dbReference type="SUPFAM" id="SSF55874">
    <property type="entry name" value="ATPase domain of HSP90 chaperone/DNA topoisomerase II/histidine kinase"/>
    <property type="match status" value="2"/>
</dbReference>
<dbReference type="GO" id="GO:0005524">
    <property type="term" value="F:ATP binding"/>
    <property type="evidence" value="ECO:0007669"/>
    <property type="project" value="UniProtKB-KW"/>
</dbReference>
<evidence type="ECO:0000256" key="5">
    <source>
        <dbReference type="ARBA" id="ARBA00022741"/>
    </source>
</evidence>
<dbReference type="InterPro" id="IPR005467">
    <property type="entry name" value="His_kinase_dom"/>
</dbReference>
<evidence type="ECO:0000313" key="10">
    <source>
        <dbReference type="EMBL" id="PZT55627.1"/>
    </source>
</evidence>
<dbReference type="EMBL" id="QKWW01000028">
    <property type="protein sequence ID" value="PZT55627.1"/>
    <property type="molecule type" value="Genomic_DNA"/>
</dbReference>
<gene>
    <name evidence="10" type="ORF">DN757_11120</name>
</gene>
<evidence type="ECO:0000256" key="1">
    <source>
        <dbReference type="ARBA" id="ARBA00000085"/>
    </source>
</evidence>